<dbReference type="EMBL" id="CP046173">
    <property type="protein sequence ID" value="QIS17230.1"/>
    <property type="molecule type" value="Genomic_DNA"/>
</dbReference>
<dbReference type="Gene3D" id="3.30.1310.10">
    <property type="entry name" value="Nucleoid-associated protein YbaB-like domain"/>
    <property type="match status" value="1"/>
</dbReference>
<keyword evidence="1 2" id="KW-0238">DNA-binding</keyword>
<keyword evidence="2" id="KW-0963">Cytoplasm</keyword>
<organism evidence="4 5">
    <name type="scientific">Nocardia terpenica</name>
    <dbReference type="NCBI Taxonomy" id="455432"/>
    <lineage>
        <taxon>Bacteria</taxon>
        <taxon>Bacillati</taxon>
        <taxon>Actinomycetota</taxon>
        <taxon>Actinomycetes</taxon>
        <taxon>Mycobacteriales</taxon>
        <taxon>Nocardiaceae</taxon>
        <taxon>Nocardia</taxon>
    </lineage>
</organism>
<dbReference type="Pfam" id="PF02575">
    <property type="entry name" value="YbaB_DNA_bd"/>
    <property type="match status" value="1"/>
</dbReference>
<dbReference type="GO" id="GO:0043590">
    <property type="term" value="C:bacterial nucleoid"/>
    <property type="evidence" value="ECO:0007669"/>
    <property type="project" value="UniProtKB-UniRule"/>
</dbReference>
<dbReference type="GO" id="GO:0005829">
    <property type="term" value="C:cytosol"/>
    <property type="evidence" value="ECO:0007669"/>
    <property type="project" value="TreeGrafter"/>
</dbReference>
<evidence type="ECO:0000256" key="2">
    <source>
        <dbReference type="HAMAP-Rule" id="MF_00274"/>
    </source>
</evidence>
<dbReference type="HAMAP" id="MF_00274">
    <property type="entry name" value="DNA_YbaB_EbfC"/>
    <property type="match status" value="1"/>
</dbReference>
<comment type="similarity">
    <text evidence="2">Belongs to the YbaB/EbfC family.</text>
</comment>
<dbReference type="GO" id="GO:0003677">
    <property type="term" value="F:DNA binding"/>
    <property type="evidence" value="ECO:0007669"/>
    <property type="project" value="UniProtKB-UniRule"/>
</dbReference>
<dbReference type="AlphaFoldDB" id="A0A6G9YVP5"/>
<dbReference type="Proteomes" id="UP000500953">
    <property type="component" value="Chromosome"/>
</dbReference>
<dbReference type="SUPFAM" id="SSF82607">
    <property type="entry name" value="YbaB-like"/>
    <property type="match status" value="1"/>
</dbReference>
<accession>A0A6G9YVP5</accession>
<dbReference type="PIRSF" id="PIRSF004555">
    <property type="entry name" value="UCP004555"/>
    <property type="match status" value="1"/>
</dbReference>
<gene>
    <name evidence="4" type="ORF">F6W96_01765</name>
</gene>
<sequence length="112" mass="11339">MQPGGQVDMQALLAQAQQMQEAVMAAQAEIAAAEVEGEAGNGLVRVTIKATGEVQSMRIDPKVVDPSDIETLQDLVVGAVNDAMANAQELAAQKLGPLAGGMGGGSMPGLPL</sequence>
<comment type="function">
    <text evidence="2">Binds to DNA and alters its conformation. May be involved in regulation of gene expression, nucleoid organization and DNA protection.</text>
</comment>
<comment type="subunit">
    <text evidence="2">Homodimer.</text>
</comment>
<protein>
    <recommendedName>
        <fullName evidence="2">Nucleoid-associated protein F6W96_01765</fullName>
    </recommendedName>
</protein>
<reference evidence="4 5" key="1">
    <citation type="journal article" date="2019" name="ACS Chem. Biol.">
        <title>Identification and Mobilization of a Cryptic Antibiotic Biosynthesis Gene Locus from a Human-Pathogenic Nocardia Isolate.</title>
        <authorList>
            <person name="Herisse M."/>
            <person name="Ishida K."/>
            <person name="Porter J.L."/>
            <person name="Howden B."/>
            <person name="Hertweck C."/>
            <person name="Stinear T.P."/>
            <person name="Pidot S.J."/>
        </authorList>
    </citation>
    <scope>NUCLEOTIDE SEQUENCE [LARGE SCALE GENOMIC DNA]</scope>
    <source>
        <strain evidence="4 5">AUSMDU00012715</strain>
    </source>
</reference>
<dbReference type="InterPro" id="IPR036894">
    <property type="entry name" value="YbaB-like_sf"/>
</dbReference>
<feature type="coiled-coil region" evidence="3">
    <location>
        <begin position="9"/>
        <end position="36"/>
    </location>
</feature>
<dbReference type="PANTHER" id="PTHR33449">
    <property type="entry name" value="NUCLEOID-ASSOCIATED PROTEIN YBAB"/>
    <property type="match status" value="1"/>
</dbReference>
<dbReference type="NCBIfam" id="TIGR00103">
    <property type="entry name" value="DNA_YbaB_EbfC"/>
    <property type="match status" value="1"/>
</dbReference>
<comment type="subcellular location">
    <subcellularLocation>
        <location evidence="2">Cytoplasm</location>
        <location evidence="2">Nucleoid</location>
    </subcellularLocation>
</comment>
<evidence type="ECO:0000313" key="5">
    <source>
        <dbReference type="Proteomes" id="UP000500953"/>
    </source>
</evidence>
<name>A0A6G9YVP5_9NOCA</name>
<evidence type="ECO:0000313" key="4">
    <source>
        <dbReference type="EMBL" id="QIS17230.1"/>
    </source>
</evidence>
<dbReference type="RefSeq" id="WP_167484653.1">
    <property type="nucleotide sequence ID" value="NZ_CP046173.1"/>
</dbReference>
<evidence type="ECO:0000256" key="3">
    <source>
        <dbReference type="SAM" id="Coils"/>
    </source>
</evidence>
<dbReference type="InterPro" id="IPR004401">
    <property type="entry name" value="YbaB/EbfC"/>
</dbReference>
<proteinExistence type="inferred from homology"/>
<keyword evidence="3" id="KW-0175">Coiled coil</keyword>
<dbReference type="PANTHER" id="PTHR33449:SF1">
    <property type="entry name" value="NUCLEOID-ASSOCIATED PROTEIN YBAB"/>
    <property type="match status" value="1"/>
</dbReference>
<evidence type="ECO:0000256" key="1">
    <source>
        <dbReference type="ARBA" id="ARBA00023125"/>
    </source>
</evidence>